<keyword evidence="1" id="KW-1133">Transmembrane helix</keyword>
<evidence type="ECO:0000313" key="4">
    <source>
        <dbReference type="Proteomes" id="UP000001357"/>
    </source>
</evidence>
<feature type="signal peptide" evidence="2">
    <location>
        <begin position="1"/>
        <end position="21"/>
    </location>
</feature>
<dbReference type="eggNOG" id="ENOG502SCY3">
    <property type="taxonomic scope" value="Eukaryota"/>
</dbReference>
<dbReference type="Proteomes" id="UP000001357">
    <property type="component" value="Unassembled WGS sequence"/>
</dbReference>
<sequence>MIGRTPVALVLLCASLAFSQSDNPPYDGYGTCVMTGRVPEEPRSLSFCYKFNENACCVPGGDAENAELFTTLTDLGLACRVRGDVREHPFAQLYCLNCDPKQPYYVRNLEYTNSADGSATDGRGQTLLVCNEWAESKIGDGTRFDECGLLKSSPCIDGDGNAIGDRDPYVCGDDIIIPTRDYYDDSRSLVENIEAFLNADELGTPNMAGDYGYYVVNNAPCTDAEFEANPNPRCLMTVDQLNRYDTVHGVSIKDATGGSYTSDEMCFNAATTATLVPFLALVPALLAFLVL</sequence>
<keyword evidence="4" id="KW-1185">Reference proteome</keyword>
<evidence type="ECO:0008006" key="5">
    <source>
        <dbReference type="Google" id="ProtNLM"/>
    </source>
</evidence>
<keyword evidence="2" id="KW-0732">Signal</keyword>
<feature type="chain" id="PRO_5002744590" description="Folate receptor-like domain-containing protein" evidence="2">
    <location>
        <begin position="22"/>
        <end position="291"/>
    </location>
</feature>
<gene>
    <name evidence="3" type="ORF">MONBRDRAFT_30741</name>
</gene>
<dbReference type="OMA" id="NACCVPG"/>
<dbReference type="EMBL" id="CH991543">
    <property type="protein sequence ID" value="EDQ92773.1"/>
    <property type="molecule type" value="Genomic_DNA"/>
</dbReference>
<evidence type="ECO:0000256" key="1">
    <source>
        <dbReference type="SAM" id="Phobius"/>
    </source>
</evidence>
<dbReference type="RefSeq" id="XP_001742535.1">
    <property type="nucleotide sequence ID" value="XM_001742483.1"/>
</dbReference>
<keyword evidence="1" id="KW-0812">Transmembrane</keyword>
<dbReference type="AlphaFoldDB" id="A9UNX1"/>
<reference evidence="3 4" key="1">
    <citation type="journal article" date="2008" name="Nature">
        <title>The genome of the choanoflagellate Monosiga brevicollis and the origin of metazoans.</title>
        <authorList>
            <consortium name="JGI Sequencing"/>
            <person name="King N."/>
            <person name="Westbrook M.J."/>
            <person name="Young S.L."/>
            <person name="Kuo A."/>
            <person name="Abedin M."/>
            <person name="Chapman J."/>
            <person name="Fairclough S."/>
            <person name="Hellsten U."/>
            <person name="Isogai Y."/>
            <person name="Letunic I."/>
            <person name="Marr M."/>
            <person name="Pincus D."/>
            <person name="Putnam N."/>
            <person name="Rokas A."/>
            <person name="Wright K.J."/>
            <person name="Zuzow R."/>
            <person name="Dirks W."/>
            <person name="Good M."/>
            <person name="Goodstein D."/>
            <person name="Lemons D."/>
            <person name="Li W."/>
            <person name="Lyons J.B."/>
            <person name="Morris A."/>
            <person name="Nichols S."/>
            <person name="Richter D.J."/>
            <person name="Salamov A."/>
            <person name="Bork P."/>
            <person name="Lim W.A."/>
            <person name="Manning G."/>
            <person name="Miller W.T."/>
            <person name="McGinnis W."/>
            <person name="Shapiro H."/>
            <person name="Tjian R."/>
            <person name="Grigoriev I.V."/>
            <person name="Rokhsar D."/>
        </authorList>
    </citation>
    <scope>NUCLEOTIDE SEQUENCE [LARGE SCALE GENOMIC DNA]</scope>
    <source>
        <strain evidence="4">MX1 / ATCC 50154</strain>
    </source>
</reference>
<evidence type="ECO:0000256" key="2">
    <source>
        <dbReference type="SAM" id="SignalP"/>
    </source>
</evidence>
<accession>A9UNX1</accession>
<feature type="transmembrane region" description="Helical" evidence="1">
    <location>
        <begin position="269"/>
        <end position="290"/>
    </location>
</feature>
<dbReference type="KEGG" id="mbr:MONBRDRAFT_30741"/>
<protein>
    <recommendedName>
        <fullName evidence="5">Folate receptor-like domain-containing protein</fullName>
    </recommendedName>
</protein>
<evidence type="ECO:0000313" key="3">
    <source>
        <dbReference type="EMBL" id="EDQ92773.1"/>
    </source>
</evidence>
<name>A9UNX1_MONBE</name>
<keyword evidence="1" id="KW-0472">Membrane</keyword>
<dbReference type="GeneID" id="5887975"/>
<organism evidence="3 4">
    <name type="scientific">Monosiga brevicollis</name>
    <name type="common">Choanoflagellate</name>
    <dbReference type="NCBI Taxonomy" id="81824"/>
    <lineage>
        <taxon>Eukaryota</taxon>
        <taxon>Choanoflagellata</taxon>
        <taxon>Craspedida</taxon>
        <taxon>Salpingoecidae</taxon>
        <taxon>Monosiga</taxon>
    </lineage>
</organism>
<proteinExistence type="predicted"/>
<dbReference type="InParanoid" id="A9UNX1"/>